<dbReference type="GO" id="GO:0030488">
    <property type="term" value="P:tRNA methylation"/>
    <property type="evidence" value="ECO:0007669"/>
    <property type="project" value="TreeGrafter"/>
</dbReference>
<dbReference type="FunFam" id="3.40.50.150:FF:000073">
    <property type="entry name" value="THUMP domain containing 3"/>
    <property type="match status" value="1"/>
</dbReference>
<comment type="caution">
    <text evidence="2">The sequence shown here is derived from an EMBL/GenBank/DDBJ whole genome shotgun (WGS) entry which is preliminary data.</text>
</comment>
<dbReference type="Proteomes" id="UP000317043">
    <property type="component" value="Unassembled WGS sequence"/>
</dbReference>
<accession>A0A543AUK3</accession>
<evidence type="ECO:0000313" key="3">
    <source>
        <dbReference type="Proteomes" id="UP000317043"/>
    </source>
</evidence>
<evidence type="ECO:0000259" key="1">
    <source>
        <dbReference type="Pfam" id="PF01170"/>
    </source>
</evidence>
<dbReference type="AlphaFoldDB" id="A0A543AUK3"/>
<keyword evidence="3" id="KW-1185">Reference proteome</keyword>
<dbReference type="InterPro" id="IPR029063">
    <property type="entry name" value="SAM-dependent_MTases_sf"/>
</dbReference>
<dbReference type="PANTHER" id="PTHR14911:SF13">
    <property type="entry name" value="TRNA (GUANINE(6)-N2)-METHYLTRANSFERASE THUMP3"/>
    <property type="match status" value="1"/>
</dbReference>
<keyword evidence="2" id="KW-0489">Methyltransferase</keyword>
<sequence length="325" mass="35905">MADRLLLTTVPGAVDYLYEELRHVPEVEITGRQRDGVTVTVAGDLTGLAANRYYSTAAVILGDDPVGRLRESLDSGVLSTLARAPRFRIGAIGEQRWPLRDRLEDLGWANEPGDWDLNIETGPSGLVAEIGQLYWTSRFGDLLRAPASTTPVIATVMVRLAKVEPGHTVLDPFCGAGTLLVEALRGPAGRLLGADHDSRWIQATRRNLDLARDRTDDTDTAITLWRGDARRLPLRDGSVDRIVSNLPFGKRVGSHRHNVTLYPDVLREYARVLTRSGRAVLLTEDKRLFTQSVQRTRGIRVIKEIEFASGGAHPSAYVVTTRRGR</sequence>
<dbReference type="InterPro" id="IPR000241">
    <property type="entry name" value="RlmKL-like_Mtase"/>
</dbReference>
<dbReference type="InParanoid" id="A0A543AUK3"/>
<dbReference type="SUPFAM" id="SSF53335">
    <property type="entry name" value="S-adenosyl-L-methionine-dependent methyltransferases"/>
    <property type="match status" value="1"/>
</dbReference>
<name>A0A543AUK3_9ACTN</name>
<organism evidence="2 3">
    <name type="scientific">Stackebrandtia endophytica</name>
    <dbReference type="NCBI Taxonomy" id="1496996"/>
    <lineage>
        <taxon>Bacteria</taxon>
        <taxon>Bacillati</taxon>
        <taxon>Actinomycetota</taxon>
        <taxon>Actinomycetes</taxon>
        <taxon>Glycomycetales</taxon>
        <taxon>Glycomycetaceae</taxon>
        <taxon>Stackebrandtia</taxon>
    </lineage>
</organism>
<dbReference type="PANTHER" id="PTHR14911">
    <property type="entry name" value="THUMP DOMAIN-CONTAINING"/>
    <property type="match status" value="1"/>
</dbReference>
<dbReference type="Gene3D" id="3.40.50.150">
    <property type="entry name" value="Vaccinia Virus protein VP39"/>
    <property type="match status" value="1"/>
</dbReference>
<keyword evidence="2" id="KW-0808">Transferase</keyword>
<dbReference type="Pfam" id="PF01170">
    <property type="entry name" value="UPF0020"/>
    <property type="match status" value="1"/>
</dbReference>
<gene>
    <name evidence="2" type="ORF">FB566_1761</name>
</gene>
<protein>
    <submittedName>
        <fullName evidence="2">Putative RNA methylase family UPF0020</fullName>
    </submittedName>
</protein>
<evidence type="ECO:0000313" key="2">
    <source>
        <dbReference type="EMBL" id="TQL76239.1"/>
    </source>
</evidence>
<feature type="domain" description="Ribosomal RNA large subunit methyltransferase K/L-like methyltransferase" evidence="1">
    <location>
        <begin position="146"/>
        <end position="312"/>
    </location>
</feature>
<dbReference type="GO" id="GO:0016423">
    <property type="term" value="F:tRNA (guanine) methyltransferase activity"/>
    <property type="evidence" value="ECO:0007669"/>
    <property type="project" value="TreeGrafter"/>
</dbReference>
<reference evidence="2 3" key="1">
    <citation type="submission" date="2019-06" db="EMBL/GenBank/DDBJ databases">
        <title>Sequencing the genomes of 1000 actinobacteria strains.</title>
        <authorList>
            <person name="Klenk H.-P."/>
        </authorList>
    </citation>
    <scope>NUCLEOTIDE SEQUENCE [LARGE SCALE GENOMIC DNA]</scope>
    <source>
        <strain evidence="2 3">DSM 45928</strain>
    </source>
</reference>
<proteinExistence type="predicted"/>
<dbReference type="EMBL" id="VFOW01000001">
    <property type="protein sequence ID" value="TQL76239.1"/>
    <property type="molecule type" value="Genomic_DNA"/>
</dbReference>
<dbReference type="CDD" id="cd02440">
    <property type="entry name" value="AdoMet_MTases"/>
    <property type="match status" value="1"/>
</dbReference>